<proteinExistence type="inferred from homology"/>
<evidence type="ECO:0000256" key="1">
    <source>
        <dbReference type="ARBA" id="ARBA00004651"/>
    </source>
</evidence>
<dbReference type="CDD" id="cd06261">
    <property type="entry name" value="TM_PBP2"/>
    <property type="match status" value="1"/>
</dbReference>
<feature type="transmembrane region" description="Helical" evidence="7">
    <location>
        <begin position="262"/>
        <end position="287"/>
    </location>
</feature>
<keyword evidence="3" id="KW-1003">Cell membrane</keyword>
<feature type="domain" description="ABC transmembrane type-1" evidence="8">
    <location>
        <begin position="131"/>
        <end position="357"/>
    </location>
</feature>
<keyword evidence="5 7" id="KW-1133">Transmembrane helix</keyword>
<dbReference type="PROSITE" id="PS50928">
    <property type="entry name" value="ABC_TM1"/>
    <property type="match status" value="1"/>
</dbReference>
<dbReference type="InterPro" id="IPR000515">
    <property type="entry name" value="MetI-like"/>
</dbReference>
<dbReference type="PANTHER" id="PTHR43744">
    <property type="entry name" value="ABC TRANSPORTER PERMEASE PROTEIN MG189-RELATED-RELATED"/>
    <property type="match status" value="1"/>
</dbReference>
<comment type="caution">
    <text evidence="9">The sequence shown here is derived from an EMBL/GenBank/DDBJ whole genome shotgun (WGS) entry which is preliminary data.</text>
</comment>
<dbReference type="InParanoid" id="U2FJS0"/>
<evidence type="ECO:0000256" key="2">
    <source>
        <dbReference type="ARBA" id="ARBA00022448"/>
    </source>
</evidence>
<comment type="similarity">
    <text evidence="7">Belongs to the binding-protein-dependent transport system permease family.</text>
</comment>
<dbReference type="eggNOG" id="COG0395">
    <property type="taxonomic scope" value="Bacteria"/>
</dbReference>
<keyword evidence="10" id="KW-1185">Reference proteome</keyword>
<sequence>MTKLINSIKSVQNYIEEKKTCLRKKLPKFKRIMLGMKVSDGFVFKFAMYFLLIVIGFVFIYPLIYMFSTSMMSNIDLVDNTIRWIPSELHFDNYKFTYKALNLPTWDTLLPQFGMISSDGFKLSYLLPNSLYMSIFIAGISTLCLAAASAVIGYGLARYNFPFKKVIIFLMIFTFIMPKTLFFIPTNQLYTEMDRILRPILEGVGFTDPSIKKSLMPILLPALTGQGLQAAFFTLIFYQFFAMIPKPVEEAAIIDGAGAFKIFYKIALPMVAPAFIITFVYGFALYWNETFFLTVYSNGKYQSIPMLLENLESTYGGIVFESGGDASRAPDLSFTESKAFAGTLLSIVPLIFMYSIVQRWFVESIDKSGITGE</sequence>
<evidence type="ECO:0000256" key="6">
    <source>
        <dbReference type="ARBA" id="ARBA00023136"/>
    </source>
</evidence>
<dbReference type="Pfam" id="PF00528">
    <property type="entry name" value="BPD_transp_1"/>
    <property type="match status" value="1"/>
</dbReference>
<dbReference type="GO" id="GO:0005886">
    <property type="term" value="C:plasma membrane"/>
    <property type="evidence" value="ECO:0007669"/>
    <property type="project" value="UniProtKB-SubCell"/>
</dbReference>
<feature type="transmembrane region" description="Helical" evidence="7">
    <location>
        <begin position="42"/>
        <end position="64"/>
    </location>
</feature>
<reference evidence="9 10" key="2">
    <citation type="journal article" date="2013" name="PLoS ONE">
        <title>INDIGO - INtegrated Data Warehouse of MIcrobial GenOmes with Examples from the Red Sea Extremophiles.</title>
        <authorList>
            <person name="Alam I."/>
            <person name="Antunes A."/>
            <person name="Kamau A.A."/>
            <person name="Ba Alawi W."/>
            <person name="Kalkatawi M."/>
            <person name="Stingl U."/>
            <person name="Bajic V.B."/>
        </authorList>
    </citation>
    <scope>NUCLEOTIDE SEQUENCE [LARGE SCALE GENOMIC DNA]</scope>
    <source>
        <strain evidence="9 10">SSD-17B</strain>
    </source>
</reference>
<dbReference type="InterPro" id="IPR035906">
    <property type="entry name" value="MetI-like_sf"/>
</dbReference>
<evidence type="ECO:0000313" key="10">
    <source>
        <dbReference type="Proteomes" id="UP000005707"/>
    </source>
</evidence>
<feature type="transmembrane region" description="Helical" evidence="7">
    <location>
        <begin position="166"/>
        <end position="184"/>
    </location>
</feature>
<keyword evidence="6 7" id="KW-0472">Membrane</keyword>
<dbReference type="Gene3D" id="1.10.3720.10">
    <property type="entry name" value="MetI-like"/>
    <property type="match status" value="1"/>
</dbReference>
<evidence type="ECO:0000256" key="4">
    <source>
        <dbReference type="ARBA" id="ARBA00022692"/>
    </source>
</evidence>
<evidence type="ECO:0000259" key="8">
    <source>
        <dbReference type="PROSITE" id="PS50928"/>
    </source>
</evidence>
<organism evidence="9 10">
    <name type="scientific">Haloplasma contractile SSD-17B</name>
    <dbReference type="NCBI Taxonomy" id="1033810"/>
    <lineage>
        <taxon>Bacteria</taxon>
        <taxon>Bacillati</taxon>
        <taxon>Mycoplasmatota</taxon>
        <taxon>Mollicutes</taxon>
        <taxon>Haloplasmatales</taxon>
        <taxon>Haloplasmataceae</taxon>
        <taxon>Haloplasma</taxon>
    </lineage>
</organism>
<dbReference type="OrthoDB" id="9793448at2"/>
<dbReference type="AlphaFoldDB" id="U2FJS0"/>
<feature type="transmembrane region" description="Helical" evidence="7">
    <location>
        <begin position="218"/>
        <end position="241"/>
    </location>
</feature>
<evidence type="ECO:0000256" key="3">
    <source>
        <dbReference type="ARBA" id="ARBA00022475"/>
    </source>
</evidence>
<feature type="transmembrane region" description="Helical" evidence="7">
    <location>
        <begin position="339"/>
        <end position="357"/>
    </location>
</feature>
<dbReference type="RefSeq" id="WP_008826930.1">
    <property type="nucleotide sequence ID" value="NZ_AFNU02000002.1"/>
</dbReference>
<dbReference type="PANTHER" id="PTHR43744:SF6">
    <property type="entry name" value="ABC TRANSPORTER PERMEASE PROTEIN YESQ-RELATED"/>
    <property type="match status" value="1"/>
</dbReference>
<dbReference type="EMBL" id="AFNU02000002">
    <property type="protein sequence ID" value="ERJ13060.1"/>
    <property type="molecule type" value="Genomic_DNA"/>
</dbReference>
<dbReference type="GO" id="GO:0055085">
    <property type="term" value="P:transmembrane transport"/>
    <property type="evidence" value="ECO:0007669"/>
    <property type="project" value="InterPro"/>
</dbReference>
<dbReference type="STRING" id="1033810.HLPCO_000669"/>
<accession>U2FJS0</accession>
<dbReference type="Proteomes" id="UP000005707">
    <property type="component" value="Unassembled WGS sequence"/>
</dbReference>
<gene>
    <name evidence="9" type="ORF">HLPCO_000669</name>
</gene>
<feature type="transmembrane region" description="Helical" evidence="7">
    <location>
        <begin position="131"/>
        <end position="154"/>
    </location>
</feature>
<dbReference type="SUPFAM" id="SSF161098">
    <property type="entry name" value="MetI-like"/>
    <property type="match status" value="1"/>
</dbReference>
<keyword evidence="4 7" id="KW-0812">Transmembrane</keyword>
<evidence type="ECO:0000256" key="5">
    <source>
        <dbReference type="ARBA" id="ARBA00022989"/>
    </source>
</evidence>
<evidence type="ECO:0000256" key="7">
    <source>
        <dbReference type="RuleBase" id="RU363032"/>
    </source>
</evidence>
<protein>
    <submittedName>
        <fullName evidence="9">Binding-protein-dependent transport systems inner membrane component</fullName>
    </submittedName>
</protein>
<keyword evidence="2 7" id="KW-0813">Transport</keyword>
<reference evidence="9 10" key="1">
    <citation type="journal article" date="2011" name="J. Bacteriol.">
        <title>Genome sequence of Haloplasma contractile, an unusual contractile bacterium from a deep-sea anoxic brine lake.</title>
        <authorList>
            <person name="Antunes A."/>
            <person name="Alam I."/>
            <person name="El Dorry H."/>
            <person name="Siam R."/>
            <person name="Robertson A."/>
            <person name="Bajic V.B."/>
            <person name="Stingl U."/>
        </authorList>
    </citation>
    <scope>NUCLEOTIDE SEQUENCE [LARGE SCALE GENOMIC DNA]</scope>
    <source>
        <strain evidence="9 10">SSD-17B</strain>
    </source>
</reference>
<evidence type="ECO:0000313" key="9">
    <source>
        <dbReference type="EMBL" id="ERJ13060.1"/>
    </source>
</evidence>
<comment type="subcellular location">
    <subcellularLocation>
        <location evidence="1 7">Cell membrane</location>
        <topology evidence="1 7">Multi-pass membrane protein</topology>
    </subcellularLocation>
</comment>
<name>U2FJS0_9MOLU</name>